<feature type="chain" id="PRO_5034535362" description="Chromosome partitioning protein ParB" evidence="1">
    <location>
        <begin position="20"/>
        <end position="300"/>
    </location>
</feature>
<reference evidence="2 3" key="1">
    <citation type="journal article" date="2016" name="Front. Microbiol.">
        <title>Genomic Resource of Rice Seed Associated Bacteria.</title>
        <authorList>
            <person name="Midha S."/>
            <person name="Bansal K."/>
            <person name="Sharma S."/>
            <person name="Kumar N."/>
            <person name="Patil P.P."/>
            <person name="Chaudhry V."/>
            <person name="Patil P.B."/>
        </authorList>
    </citation>
    <scope>NUCLEOTIDE SEQUENCE [LARGE SCALE GENOMIC DNA]</scope>
    <source>
        <strain evidence="2 3">SA3</strain>
    </source>
</reference>
<dbReference type="Gene3D" id="1.10.8.10">
    <property type="entry name" value="DNA helicase RuvA subunit, C-terminal domain"/>
    <property type="match status" value="1"/>
</dbReference>
<name>A0A8E1RYJ8_9GAMM</name>
<feature type="signal peptide" evidence="1">
    <location>
        <begin position="1"/>
        <end position="19"/>
    </location>
</feature>
<dbReference type="RefSeq" id="WP_058774648.1">
    <property type="nucleotide sequence ID" value="NZ_CP157882.1"/>
</dbReference>
<evidence type="ECO:0000313" key="2">
    <source>
        <dbReference type="EMBL" id="KTS67656.1"/>
    </source>
</evidence>
<proteinExistence type="predicted"/>
<dbReference type="Pfam" id="PF08857">
    <property type="entry name" value="ParBc_2"/>
    <property type="match status" value="1"/>
</dbReference>
<accession>A0A8E1RYJ8</accession>
<sequence>MKASLPLLALLFSTVPAFAALPPDIKAGEIVQVELAQLHPTQAAIGYRQLDYKQHRYQADPEKLFDDYCESMGQKGVKSFTPRSTVRDPASFSCKAPVGSEPGPMKTAVIGPDNQLYLTDGHHTFSNFADMAGLSTPVQVRITDDFRPLKSQAAFWQKMAAAHLVWLETPNGKIAPEALPQELGRQHMQDDEYRSLIYFVRDIGFDKPDNPPPFLEFFWGQWLSRELPLKAFNLRDRDGYAAAVKKVAEKMVSVPKDTVIAQSDSGPLTAKALGARDAVNQKALHKLSADNGKLSWAFKR</sequence>
<dbReference type="InterPro" id="IPR014956">
    <property type="entry name" value="ParBc_2"/>
</dbReference>
<protein>
    <recommendedName>
        <fullName evidence="4">Chromosome partitioning protein ParB</fullName>
    </recommendedName>
</protein>
<dbReference type="Gene3D" id="3.90.1530.10">
    <property type="entry name" value="Conserved hypothetical protein from pyrococcus furiosus pfu- 392566-001, ParB domain"/>
    <property type="match status" value="2"/>
</dbReference>
<evidence type="ECO:0000313" key="3">
    <source>
        <dbReference type="Proteomes" id="UP000071979"/>
    </source>
</evidence>
<dbReference type="CDD" id="cd16390">
    <property type="entry name" value="ParB_N_Srx_like"/>
    <property type="match status" value="1"/>
</dbReference>
<evidence type="ECO:0008006" key="4">
    <source>
        <dbReference type="Google" id="ProtNLM"/>
    </source>
</evidence>
<dbReference type="AlphaFoldDB" id="A0A8E1RYJ8"/>
<comment type="caution">
    <text evidence="2">The sequence shown here is derived from an EMBL/GenBank/DDBJ whole genome shotgun (WGS) entry which is preliminary data.</text>
</comment>
<gene>
    <name evidence="2" type="ORF">SA3R_09950</name>
</gene>
<dbReference type="EMBL" id="LDSE01000020">
    <property type="protein sequence ID" value="KTS67656.1"/>
    <property type="molecule type" value="Genomic_DNA"/>
</dbReference>
<dbReference type="SUPFAM" id="SSF110849">
    <property type="entry name" value="ParB/Sulfiredoxin"/>
    <property type="match status" value="1"/>
</dbReference>
<keyword evidence="1" id="KW-0732">Signal</keyword>
<evidence type="ECO:0000256" key="1">
    <source>
        <dbReference type="SAM" id="SignalP"/>
    </source>
</evidence>
<organism evidence="2 3">
    <name type="scientific">Pantoea dispersa</name>
    <dbReference type="NCBI Taxonomy" id="59814"/>
    <lineage>
        <taxon>Bacteria</taxon>
        <taxon>Pseudomonadati</taxon>
        <taxon>Pseudomonadota</taxon>
        <taxon>Gammaproteobacteria</taxon>
        <taxon>Enterobacterales</taxon>
        <taxon>Erwiniaceae</taxon>
        <taxon>Pantoea</taxon>
    </lineage>
</organism>
<dbReference type="Proteomes" id="UP000071979">
    <property type="component" value="Unassembled WGS sequence"/>
</dbReference>
<dbReference type="InterPro" id="IPR036086">
    <property type="entry name" value="ParB/Sulfiredoxin_sf"/>
</dbReference>